<dbReference type="SUPFAM" id="SSF55729">
    <property type="entry name" value="Acyl-CoA N-acyltransferases (Nat)"/>
    <property type="match status" value="1"/>
</dbReference>
<dbReference type="InterPro" id="IPR039143">
    <property type="entry name" value="GNPNAT1-like"/>
</dbReference>
<keyword evidence="5 8" id="KW-0012">Acyltransferase</keyword>
<organism evidence="10 11">
    <name type="scientific">Lachancea thermotolerans (strain ATCC 56472 / CBS 6340 / NRRL Y-8284)</name>
    <name type="common">Yeast</name>
    <name type="synonym">Kluyveromyces thermotolerans</name>
    <dbReference type="NCBI Taxonomy" id="559295"/>
    <lineage>
        <taxon>Eukaryota</taxon>
        <taxon>Fungi</taxon>
        <taxon>Dikarya</taxon>
        <taxon>Ascomycota</taxon>
        <taxon>Saccharomycotina</taxon>
        <taxon>Saccharomycetes</taxon>
        <taxon>Saccharomycetales</taxon>
        <taxon>Saccharomycetaceae</taxon>
        <taxon>Lachancea</taxon>
    </lineage>
</organism>
<evidence type="ECO:0000256" key="6">
    <source>
        <dbReference type="ARBA" id="ARBA00048964"/>
    </source>
</evidence>
<dbReference type="OrthoDB" id="10039976at2759"/>
<protein>
    <recommendedName>
        <fullName evidence="7 8">Glucosamine 6-phosphate N-acetyltransferase</fullName>
        <ecNumber evidence="3 8">2.3.1.4</ecNumber>
    </recommendedName>
</protein>
<evidence type="ECO:0000256" key="5">
    <source>
        <dbReference type="ARBA" id="ARBA00023315"/>
    </source>
</evidence>
<evidence type="ECO:0000256" key="2">
    <source>
        <dbReference type="ARBA" id="ARBA00006048"/>
    </source>
</evidence>
<dbReference type="STRING" id="559295.C5DBI7"/>
<dbReference type="EMBL" id="CU928165">
    <property type="protein sequence ID" value="CAR21144.1"/>
    <property type="molecule type" value="Genomic_DNA"/>
</dbReference>
<dbReference type="Pfam" id="PF00583">
    <property type="entry name" value="Acetyltransf_1"/>
    <property type="match status" value="1"/>
</dbReference>
<dbReference type="HOGENOM" id="CLU_072095_0_1_1"/>
<dbReference type="RefSeq" id="XP_002551586.1">
    <property type="nucleotide sequence ID" value="XM_002551540.1"/>
</dbReference>
<sequence>MPVLPNEYSIRRVKPSDYEGIVETLRVLTVVGDVTKEQFEETVAYWNEVTVKSKGEPIKAYNPHVITDGSGKVVATGTVFIERKILHDCGLVGHIEDIAVAKDQQGKKLGQLLIEHLTELALSRGCYKVILDCDEKNVGFYQKCGYSIKGVEMDRRS</sequence>
<dbReference type="Proteomes" id="UP000002036">
    <property type="component" value="Chromosome A"/>
</dbReference>
<dbReference type="CDD" id="cd04301">
    <property type="entry name" value="NAT_SF"/>
    <property type="match status" value="1"/>
</dbReference>
<dbReference type="PROSITE" id="PS51186">
    <property type="entry name" value="GNAT"/>
    <property type="match status" value="1"/>
</dbReference>
<keyword evidence="11" id="KW-1185">Reference proteome</keyword>
<evidence type="ECO:0000259" key="9">
    <source>
        <dbReference type="PROSITE" id="PS51186"/>
    </source>
</evidence>
<feature type="domain" description="N-acetyltransferase" evidence="9">
    <location>
        <begin position="8"/>
        <end position="157"/>
    </location>
</feature>
<evidence type="ECO:0000256" key="8">
    <source>
        <dbReference type="RuleBase" id="RU365086"/>
    </source>
</evidence>
<dbReference type="FunFam" id="3.40.630.30:FF:000136">
    <property type="entry name" value="Glucosamine 6-phosphate N-acetyltransferase"/>
    <property type="match status" value="1"/>
</dbReference>
<evidence type="ECO:0000256" key="7">
    <source>
        <dbReference type="ARBA" id="ARBA00069869"/>
    </source>
</evidence>
<evidence type="ECO:0000313" key="10">
    <source>
        <dbReference type="EMBL" id="CAR21144.1"/>
    </source>
</evidence>
<dbReference type="eggNOG" id="KOG3396">
    <property type="taxonomic scope" value="Eukaryota"/>
</dbReference>
<dbReference type="GO" id="GO:0006048">
    <property type="term" value="P:UDP-N-acetylglucosamine biosynthetic process"/>
    <property type="evidence" value="ECO:0007669"/>
    <property type="project" value="UniProtKB-UniRule"/>
</dbReference>
<dbReference type="PANTHER" id="PTHR13355">
    <property type="entry name" value="GLUCOSAMINE 6-PHOSPHATE N-ACETYLTRANSFERASE"/>
    <property type="match status" value="1"/>
</dbReference>
<dbReference type="InParanoid" id="C5DBI7"/>
<dbReference type="UniPathway" id="UPA00113">
    <property type="reaction ID" value="UER00529"/>
</dbReference>
<evidence type="ECO:0000256" key="1">
    <source>
        <dbReference type="ARBA" id="ARBA00004832"/>
    </source>
</evidence>
<dbReference type="GeneID" id="8290385"/>
<name>C5DBI7_LACTC</name>
<dbReference type="FunCoup" id="C5DBI7">
    <property type="interactions" value="476"/>
</dbReference>
<gene>
    <name evidence="10" type="ordered locus">KLTH0A02948g</name>
</gene>
<comment type="catalytic activity">
    <reaction evidence="6 8">
        <text>D-glucosamine 6-phosphate + acetyl-CoA = N-acetyl-D-glucosamine 6-phosphate + CoA + H(+)</text>
        <dbReference type="Rhea" id="RHEA:10292"/>
        <dbReference type="ChEBI" id="CHEBI:15378"/>
        <dbReference type="ChEBI" id="CHEBI:57287"/>
        <dbReference type="ChEBI" id="CHEBI:57288"/>
        <dbReference type="ChEBI" id="CHEBI:57513"/>
        <dbReference type="ChEBI" id="CHEBI:58725"/>
        <dbReference type="EC" id="2.3.1.4"/>
    </reaction>
</comment>
<dbReference type="PANTHER" id="PTHR13355:SF11">
    <property type="entry name" value="GLUCOSAMINE 6-PHOSPHATE N-ACETYLTRANSFERASE"/>
    <property type="match status" value="1"/>
</dbReference>
<proteinExistence type="inferred from homology"/>
<dbReference type="Gene3D" id="3.40.630.30">
    <property type="match status" value="1"/>
</dbReference>
<evidence type="ECO:0000313" key="11">
    <source>
        <dbReference type="Proteomes" id="UP000002036"/>
    </source>
</evidence>
<dbReference type="GO" id="GO:0004343">
    <property type="term" value="F:glucosamine 6-phosphate N-acetyltransferase activity"/>
    <property type="evidence" value="ECO:0007669"/>
    <property type="project" value="UniProtKB-UniRule"/>
</dbReference>
<accession>C5DBI7</accession>
<comment type="similarity">
    <text evidence="2 8">Belongs to the acetyltransferase family. GNA1 subfamily.</text>
</comment>
<comment type="pathway">
    <text evidence="1 8">Nucleotide-sugar biosynthesis; UDP-N-acetyl-alpha-D-glucosamine biosynthesis; N-acetyl-alpha-D-glucosamine 1-phosphate from alpha-D-glucosamine 6-phosphate (route I): step 1/2.</text>
</comment>
<evidence type="ECO:0000256" key="4">
    <source>
        <dbReference type="ARBA" id="ARBA00022679"/>
    </source>
</evidence>
<reference evidence="10 11" key="1">
    <citation type="journal article" date="2009" name="Genome Res.">
        <title>Comparative genomics of protoploid Saccharomycetaceae.</title>
        <authorList>
            <consortium name="The Genolevures Consortium"/>
            <person name="Souciet J.-L."/>
            <person name="Dujon B."/>
            <person name="Gaillardin C."/>
            <person name="Johnston M."/>
            <person name="Baret P.V."/>
            <person name="Cliften P."/>
            <person name="Sherman D.J."/>
            <person name="Weissenbach J."/>
            <person name="Westhof E."/>
            <person name="Wincker P."/>
            <person name="Jubin C."/>
            <person name="Poulain J."/>
            <person name="Barbe V."/>
            <person name="Segurens B."/>
            <person name="Artiguenave F."/>
            <person name="Anthouard V."/>
            <person name="Vacherie B."/>
            <person name="Val M.-E."/>
            <person name="Fulton R.S."/>
            <person name="Minx P."/>
            <person name="Wilson R."/>
            <person name="Durrens P."/>
            <person name="Jean G."/>
            <person name="Marck C."/>
            <person name="Martin T."/>
            <person name="Nikolski M."/>
            <person name="Rolland T."/>
            <person name="Seret M.-L."/>
            <person name="Casaregola S."/>
            <person name="Despons L."/>
            <person name="Fairhead C."/>
            <person name="Fischer G."/>
            <person name="Lafontaine I."/>
            <person name="Leh V."/>
            <person name="Lemaire M."/>
            <person name="de Montigny J."/>
            <person name="Neuveglise C."/>
            <person name="Thierry A."/>
            <person name="Blanc-Lenfle I."/>
            <person name="Bleykasten C."/>
            <person name="Diffels J."/>
            <person name="Fritsch E."/>
            <person name="Frangeul L."/>
            <person name="Goeffon A."/>
            <person name="Jauniaux N."/>
            <person name="Kachouri-Lafond R."/>
            <person name="Payen C."/>
            <person name="Potier S."/>
            <person name="Pribylova L."/>
            <person name="Ozanne C."/>
            <person name="Richard G.-F."/>
            <person name="Sacerdot C."/>
            <person name="Straub M.-L."/>
            <person name="Talla E."/>
        </authorList>
    </citation>
    <scope>NUCLEOTIDE SEQUENCE [LARGE SCALE GENOMIC DNA]</scope>
    <source>
        <strain evidence="11">ATCC 56472 / CBS 6340 / NRRL Y-8284</strain>
    </source>
</reference>
<dbReference type="InterPro" id="IPR016181">
    <property type="entry name" value="Acyl_CoA_acyltransferase"/>
</dbReference>
<dbReference type="KEGG" id="lth:KLTH0A02948g"/>
<keyword evidence="4 8" id="KW-0808">Transferase</keyword>
<dbReference type="EC" id="2.3.1.4" evidence="3 8"/>
<dbReference type="AlphaFoldDB" id="C5DBI7"/>
<evidence type="ECO:0000256" key="3">
    <source>
        <dbReference type="ARBA" id="ARBA00012703"/>
    </source>
</evidence>
<dbReference type="InterPro" id="IPR000182">
    <property type="entry name" value="GNAT_dom"/>
</dbReference>
<dbReference type="OMA" id="NQRYDWI"/>